<comment type="subcellular location">
    <subcellularLocation>
        <location evidence="1 7 8">Nucleus</location>
    </subcellularLocation>
</comment>
<dbReference type="InterPro" id="IPR047152">
    <property type="entry name" value="Caudal_homeobox"/>
</dbReference>
<keyword evidence="6 7" id="KW-0539">Nucleus</keyword>
<keyword evidence="3" id="KW-0217">Developmental protein</keyword>
<dbReference type="Proteomes" id="UP000325440">
    <property type="component" value="Unassembled WGS sequence"/>
</dbReference>
<dbReference type="GO" id="GO:0009887">
    <property type="term" value="P:animal organ morphogenesis"/>
    <property type="evidence" value="ECO:0007669"/>
    <property type="project" value="TreeGrafter"/>
</dbReference>
<organism evidence="11 12">
    <name type="scientific">Cinara cedri</name>
    <dbReference type="NCBI Taxonomy" id="506608"/>
    <lineage>
        <taxon>Eukaryota</taxon>
        <taxon>Metazoa</taxon>
        <taxon>Ecdysozoa</taxon>
        <taxon>Arthropoda</taxon>
        <taxon>Hexapoda</taxon>
        <taxon>Insecta</taxon>
        <taxon>Pterygota</taxon>
        <taxon>Neoptera</taxon>
        <taxon>Paraneoptera</taxon>
        <taxon>Hemiptera</taxon>
        <taxon>Sternorrhyncha</taxon>
        <taxon>Aphidomorpha</taxon>
        <taxon>Aphidoidea</taxon>
        <taxon>Aphididae</taxon>
        <taxon>Lachninae</taxon>
        <taxon>Cinara</taxon>
    </lineage>
</organism>
<evidence type="ECO:0000313" key="12">
    <source>
        <dbReference type="Proteomes" id="UP000325440"/>
    </source>
</evidence>
<evidence type="ECO:0000259" key="10">
    <source>
        <dbReference type="PROSITE" id="PS50071"/>
    </source>
</evidence>
<keyword evidence="12" id="KW-1185">Reference proteome</keyword>
<dbReference type="InterPro" id="IPR001356">
    <property type="entry name" value="HD"/>
</dbReference>
<proteinExistence type="inferred from homology"/>
<evidence type="ECO:0000256" key="2">
    <source>
        <dbReference type="ARBA" id="ARBA00010341"/>
    </source>
</evidence>
<feature type="region of interest" description="Disordered" evidence="9">
    <location>
        <begin position="181"/>
        <end position="200"/>
    </location>
</feature>
<feature type="region of interest" description="Disordered" evidence="9">
    <location>
        <begin position="1"/>
        <end position="23"/>
    </location>
</feature>
<dbReference type="PANTHER" id="PTHR24332">
    <property type="entry name" value="HOMEOBOX PROTEIN CDX"/>
    <property type="match status" value="1"/>
</dbReference>
<dbReference type="SMART" id="SM00389">
    <property type="entry name" value="HOX"/>
    <property type="match status" value="1"/>
</dbReference>
<feature type="DNA-binding region" description="Homeobox" evidence="7">
    <location>
        <begin position="255"/>
        <end position="314"/>
    </location>
</feature>
<comment type="similarity">
    <text evidence="2">Belongs to the Caudal homeobox family.</text>
</comment>
<accession>A0A5E4M3M6</accession>
<reference evidence="11 12" key="1">
    <citation type="submission" date="2019-08" db="EMBL/GenBank/DDBJ databases">
        <authorList>
            <person name="Alioto T."/>
            <person name="Alioto T."/>
            <person name="Gomez Garrido J."/>
        </authorList>
    </citation>
    <scope>NUCLEOTIDE SEQUENCE [LARGE SCALE GENOMIC DNA]</scope>
</reference>
<dbReference type="GO" id="GO:0030154">
    <property type="term" value="P:cell differentiation"/>
    <property type="evidence" value="ECO:0007669"/>
    <property type="project" value="TreeGrafter"/>
</dbReference>
<sequence length="347" mass="39210">MNDSASVCSRQQGPSYHHGVVMSGDECGEPQSAAVAGSWTAYGHQSVAAAAAAGYHHHHHHHNLQQQQLQQQQQQQQHQQQDHHLHQPHHGMSLVPPPQSLLHHHHHHQPADVGSGYASWPTVVYNKRRPSYADDVLYHHAHHAPPPQQQQSQHHHQPTGVPAAATLQAVAAYNPAVTSAGTATCSSPGTSLDEPSSAAAAAAYQTSNDYKDYKTYWPPVQHQPSPTGTGRVSPYGWMKRVEYQDRPQPGRTRTKDKYRVVYTDLQRLELEKEFHFNRYITITRKTELSKMLSLSERQVKIWFQNRRAKQRKIDKKREETIINENAKQLQIQTPIDSNYSIESCSPL</sequence>
<gene>
    <name evidence="11" type="ORF">CINCED_3A016886</name>
</gene>
<dbReference type="EMBL" id="CABPRJ010000002">
    <property type="protein sequence ID" value="VVC24432.1"/>
    <property type="molecule type" value="Genomic_DNA"/>
</dbReference>
<dbReference type="InterPro" id="IPR017970">
    <property type="entry name" value="Homeobox_CS"/>
</dbReference>
<dbReference type="Gene3D" id="1.10.10.60">
    <property type="entry name" value="Homeodomain-like"/>
    <property type="match status" value="1"/>
</dbReference>
<dbReference type="PROSITE" id="PS00027">
    <property type="entry name" value="HOMEOBOX_1"/>
    <property type="match status" value="1"/>
</dbReference>
<dbReference type="AlphaFoldDB" id="A0A5E4M3M6"/>
<keyword evidence="4 7" id="KW-0238">DNA-binding</keyword>
<feature type="domain" description="Homeobox" evidence="10">
    <location>
        <begin position="253"/>
        <end position="313"/>
    </location>
</feature>
<dbReference type="PROSITE" id="PS50071">
    <property type="entry name" value="HOMEOBOX_2"/>
    <property type="match status" value="1"/>
</dbReference>
<protein>
    <submittedName>
        <fullName evidence="11">Homeobox domain, metazoa,Homeobox domain,Homeobox domain-like,Homeobox, conserved site</fullName>
    </submittedName>
</protein>
<dbReference type="GO" id="GO:0005634">
    <property type="term" value="C:nucleus"/>
    <property type="evidence" value="ECO:0007669"/>
    <property type="project" value="UniProtKB-SubCell"/>
</dbReference>
<dbReference type="Pfam" id="PF00046">
    <property type="entry name" value="Homeodomain"/>
    <property type="match status" value="1"/>
</dbReference>
<dbReference type="InterPro" id="IPR020479">
    <property type="entry name" value="HD_metazoa"/>
</dbReference>
<evidence type="ECO:0000313" key="11">
    <source>
        <dbReference type="EMBL" id="VVC24432.1"/>
    </source>
</evidence>
<evidence type="ECO:0000256" key="8">
    <source>
        <dbReference type="RuleBase" id="RU000682"/>
    </source>
</evidence>
<feature type="region of interest" description="Disordered" evidence="9">
    <location>
        <begin position="51"/>
        <end position="118"/>
    </location>
</feature>
<name>A0A5E4M3M6_9HEMI</name>
<dbReference type="SUPFAM" id="SSF46689">
    <property type="entry name" value="Homeodomain-like"/>
    <property type="match status" value="1"/>
</dbReference>
<dbReference type="GO" id="GO:0009948">
    <property type="term" value="P:anterior/posterior axis specification"/>
    <property type="evidence" value="ECO:0007669"/>
    <property type="project" value="TreeGrafter"/>
</dbReference>
<dbReference type="PRINTS" id="PR00024">
    <property type="entry name" value="HOMEOBOX"/>
</dbReference>
<evidence type="ECO:0000256" key="3">
    <source>
        <dbReference type="ARBA" id="ARBA00022473"/>
    </source>
</evidence>
<feature type="compositionally biased region" description="Low complexity" evidence="9">
    <location>
        <begin position="64"/>
        <end position="79"/>
    </location>
</feature>
<keyword evidence="5 7" id="KW-0371">Homeobox</keyword>
<evidence type="ECO:0000256" key="4">
    <source>
        <dbReference type="ARBA" id="ARBA00023125"/>
    </source>
</evidence>
<evidence type="ECO:0000256" key="5">
    <source>
        <dbReference type="ARBA" id="ARBA00023155"/>
    </source>
</evidence>
<dbReference type="FunFam" id="1.10.10.60:FF:000574">
    <property type="entry name" value="Homeobox protein CHOX-CAD2"/>
    <property type="match status" value="1"/>
</dbReference>
<dbReference type="InterPro" id="IPR009057">
    <property type="entry name" value="Homeodomain-like_sf"/>
</dbReference>
<dbReference type="CDD" id="cd00086">
    <property type="entry name" value="homeodomain"/>
    <property type="match status" value="1"/>
</dbReference>
<evidence type="ECO:0000256" key="6">
    <source>
        <dbReference type="ARBA" id="ARBA00023242"/>
    </source>
</evidence>
<evidence type="ECO:0000256" key="7">
    <source>
        <dbReference type="PROSITE-ProRule" id="PRU00108"/>
    </source>
</evidence>
<evidence type="ECO:0000256" key="1">
    <source>
        <dbReference type="ARBA" id="ARBA00004123"/>
    </source>
</evidence>
<feature type="compositionally biased region" description="Polar residues" evidence="9">
    <location>
        <begin position="181"/>
        <end position="194"/>
    </location>
</feature>
<dbReference type="OrthoDB" id="6159439at2759"/>
<feature type="region of interest" description="Disordered" evidence="9">
    <location>
        <begin position="142"/>
        <end position="161"/>
    </location>
</feature>
<dbReference type="GO" id="GO:0000977">
    <property type="term" value="F:RNA polymerase II transcription regulatory region sequence-specific DNA binding"/>
    <property type="evidence" value="ECO:0007669"/>
    <property type="project" value="TreeGrafter"/>
</dbReference>
<dbReference type="GO" id="GO:0000981">
    <property type="term" value="F:DNA-binding transcription factor activity, RNA polymerase II-specific"/>
    <property type="evidence" value="ECO:0007669"/>
    <property type="project" value="InterPro"/>
</dbReference>
<evidence type="ECO:0000256" key="9">
    <source>
        <dbReference type="SAM" id="MobiDB-lite"/>
    </source>
</evidence>
<dbReference type="PANTHER" id="PTHR24332:SF9">
    <property type="entry name" value="HOMEOTIC PROTEIN CAUDAL"/>
    <property type="match status" value="1"/>
</dbReference>
<feature type="compositionally biased region" description="Polar residues" evidence="9">
    <location>
        <begin position="1"/>
        <end position="14"/>
    </location>
</feature>